<dbReference type="GO" id="GO:0098852">
    <property type="term" value="C:lytic vacuole membrane"/>
    <property type="evidence" value="ECO:0007669"/>
    <property type="project" value="UniProtKB-ARBA"/>
</dbReference>
<evidence type="ECO:0000313" key="9">
    <source>
        <dbReference type="Proteomes" id="UP001206595"/>
    </source>
</evidence>
<dbReference type="InterPro" id="IPR006603">
    <property type="entry name" value="PQ-loop_rpt"/>
</dbReference>
<feature type="transmembrane region" description="Helical" evidence="7">
    <location>
        <begin position="247"/>
        <end position="268"/>
    </location>
</feature>
<evidence type="ECO:0000256" key="2">
    <source>
        <dbReference type="ARBA" id="ARBA00022692"/>
    </source>
</evidence>
<gene>
    <name evidence="8" type="ORF">K450DRAFT_245079</name>
</gene>
<dbReference type="Gene3D" id="1.20.1280.290">
    <property type="match status" value="2"/>
</dbReference>
<accession>A0AAD5E7K8</accession>
<evidence type="ECO:0000313" key="8">
    <source>
        <dbReference type="EMBL" id="KAI8578908.1"/>
    </source>
</evidence>
<keyword evidence="3 7" id="KW-1133">Transmembrane helix</keyword>
<dbReference type="FunFam" id="1.20.1280.290:FF:000009">
    <property type="entry name" value="PQ loop repeat family protein"/>
    <property type="match status" value="1"/>
</dbReference>
<evidence type="ECO:0000256" key="4">
    <source>
        <dbReference type="ARBA" id="ARBA00023136"/>
    </source>
</evidence>
<comment type="caution">
    <text evidence="8">The sequence shown here is derived from an EMBL/GenBank/DDBJ whole genome shotgun (WGS) entry which is preliminary data.</text>
</comment>
<comment type="catalytic activity">
    <reaction evidence="6">
        <text>L-histidine(out) + L-arginine(in) = L-histidine(in) + L-arginine(out)</text>
        <dbReference type="Rhea" id="RHEA:71063"/>
        <dbReference type="ChEBI" id="CHEBI:32682"/>
        <dbReference type="ChEBI" id="CHEBI:57595"/>
    </reaction>
</comment>
<keyword evidence="2 7" id="KW-0812">Transmembrane</keyword>
<comment type="similarity">
    <text evidence="5">Belongs to the laat-1 family.</text>
</comment>
<evidence type="ECO:0000256" key="5">
    <source>
        <dbReference type="ARBA" id="ARBA00038039"/>
    </source>
</evidence>
<dbReference type="Pfam" id="PF04193">
    <property type="entry name" value="PQ-loop"/>
    <property type="match status" value="2"/>
</dbReference>
<dbReference type="Proteomes" id="UP001206595">
    <property type="component" value="Unassembled WGS sequence"/>
</dbReference>
<reference evidence="8" key="2">
    <citation type="journal article" date="2022" name="Proc. Natl. Acad. Sci. U.S.A.">
        <title>Diploid-dominant life cycles characterize the early evolution of Fungi.</title>
        <authorList>
            <person name="Amses K.R."/>
            <person name="Simmons D.R."/>
            <person name="Longcore J.E."/>
            <person name="Mondo S.J."/>
            <person name="Seto K."/>
            <person name="Jeronimo G.H."/>
            <person name="Bonds A.E."/>
            <person name="Quandt C.A."/>
            <person name="Davis W.J."/>
            <person name="Chang Y."/>
            <person name="Federici B.A."/>
            <person name="Kuo A."/>
            <person name="LaButti K."/>
            <person name="Pangilinan J."/>
            <person name="Andreopoulos W."/>
            <person name="Tritt A."/>
            <person name="Riley R."/>
            <person name="Hundley H."/>
            <person name="Johnson J."/>
            <person name="Lipzen A."/>
            <person name="Barry K."/>
            <person name="Lang B.F."/>
            <person name="Cuomo C.A."/>
            <person name="Buchler N.E."/>
            <person name="Grigoriev I.V."/>
            <person name="Spatafora J.W."/>
            <person name="Stajich J.E."/>
            <person name="James T.Y."/>
        </authorList>
    </citation>
    <scope>NUCLEOTIDE SEQUENCE</scope>
    <source>
        <strain evidence="8">AG</strain>
    </source>
</reference>
<sequence>MTDNLVNDHLAELFGYISIACWVVVLTPQIYLNYRNKTGDGISFNFLLLWLIGDIMNILGIILQKLMFTVFLLGVYYILSDAIIVLQVLYYRRTSSYHPLNDHGEILSDAYGSTTSPADNDATMFEMIKCENKQKRVVKRIATFWVATATFITGSIVCVIWSLWPTGSPTDVDLSQLKLIPQLLGWTSASFYIFSRIPQILKTFRDESVEGLSIGMFVFSVVGNITFAISIVLKSQDPTYIAINMPWLYGSAGTLFFDFTIFLQFHLYRKPETILA</sequence>
<dbReference type="PANTHER" id="PTHR16201:SF44">
    <property type="entry name" value="SEVEN TRANSMEMBRANE PROTEIN 1"/>
    <property type="match status" value="1"/>
</dbReference>
<evidence type="ECO:0008006" key="10">
    <source>
        <dbReference type="Google" id="ProtNLM"/>
    </source>
</evidence>
<comment type="subcellular location">
    <subcellularLocation>
        <location evidence="1">Membrane</location>
        <topology evidence="1">Multi-pass membrane protein</topology>
    </subcellularLocation>
</comment>
<dbReference type="RefSeq" id="XP_051443912.1">
    <property type="nucleotide sequence ID" value="XM_051589690.1"/>
</dbReference>
<feature type="transmembrane region" description="Helical" evidence="7">
    <location>
        <begin position="176"/>
        <end position="194"/>
    </location>
</feature>
<reference evidence="8" key="1">
    <citation type="submission" date="2021-06" db="EMBL/GenBank/DDBJ databases">
        <authorList>
            <consortium name="DOE Joint Genome Institute"/>
            <person name="Mondo S.J."/>
            <person name="Amses K.R."/>
            <person name="Simmons D.R."/>
            <person name="Longcore J.E."/>
            <person name="Seto K."/>
            <person name="Alves G.H."/>
            <person name="Bonds A.E."/>
            <person name="Quandt C.A."/>
            <person name="Davis W.J."/>
            <person name="Chang Y."/>
            <person name="Letcher P.M."/>
            <person name="Powell M.J."/>
            <person name="Kuo A."/>
            <person name="Labutti K."/>
            <person name="Pangilinan J."/>
            <person name="Andreopoulos W."/>
            <person name="Tritt A."/>
            <person name="Riley R."/>
            <person name="Hundley H."/>
            <person name="Johnson J."/>
            <person name="Lipzen A."/>
            <person name="Barry K."/>
            <person name="Berbee M.L."/>
            <person name="Buchler N.E."/>
            <person name="Grigoriev I.V."/>
            <person name="Spatafora J.W."/>
            <person name="Stajich J.E."/>
            <person name="James T.Y."/>
        </authorList>
    </citation>
    <scope>NUCLEOTIDE SEQUENCE</scope>
    <source>
        <strain evidence="8">AG</strain>
    </source>
</reference>
<dbReference type="InterPro" id="IPR051415">
    <property type="entry name" value="LAAT-1"/>
</dbReference>
<dbReference type="SMART" id="SM00679">
    <property type="entry name" value="CTNS"/>
    <property type="match status" value="2"/>
</dbReference>
<evidence type="ECO:0000256" key="7">
    <source>
        <dbReference type="SAM" id="Phobius"/>
    </source>
</evidence>
<evidence type="ECO:0000256" key="1">
    <source>
        <dbReference type="ARBA" id="ARBA00004141"/>
    </source>
</evidence>
<organism evidence="8 9">
    <name type="scientific">Umbelopsis ramanniana AG</name>
    <dbReference type="NCBI Taxonomy" id="1314678"/>
    <lineage>
        <taxon>Eukaryota</taxon>
        <taxon>Fungi</taxon>
        <taxon>Fungi incertae sedis</taxon>
        <taxon>Mucoromycota</taxon>
        <taxon>Mucoromycotina</taxon>
        <taxon>Umbelopsidomycetes</taxon>
        <taxon>Umbelopsidales</taxon>
        <taxon>Umbelopsidaceae</taxon>
        <taxon>Umbelopsis</taxon>
    </lineage>
</organism>
<dbReference type="GeneID" id="75915035"/>
<feature type="transmembrane region" description="Helical" evidence="7">
    <location>
        <begin position="44"/>
        <end position="63"/>
    </location>
</feature>
<keyword evidence="4 7" id="KW-0472">Membrane</keyword>
<dbReference type="EMBL" id="MU620925">
    <property type="protein sequence ID" value="KAI8578908.1"/>
    <property type="molecule type" value="Genomic_DNA"/>
</dbReference>
<feature type="transmembrane region" description="Helical" evidence="7">
    <location>
        <begin position="69"/>
        <end position="91"/>
    </location>
</feature>
<feature type="transmembrane region" description="Helical" evidence="7">
    <location>
        <begin position="142"/>
        <end position="164"/>
    </location>
</feature>
<keyword evidence="9" id="KW-1185">Reference proteome</keyword>
<feature type="transmembrane region" description="Helical" evidence="7">
    <location>
        <begin position="13"/>
        <end position="32"/>
    </location>
</feature>
<evidence type="ECO:0000256" key="6">
    <source>
        <dbReference type="ARBA" id="ARBA00050768"/>
    </source>
</evidence>
<dbReference type="GO" id="GO:0015174">
    <property type="term" value="F:basic amino acid transmembrane transporter activity"/>
    <property type="evidence" value="ECO:0007669"/>
    <property type="project" value="UniProtKB-ARBA"/>
</dbReference>
<dbReference type="AlphaFoldDB" id="A0AAD5E7K8"/>
<dbReference type="FunFam" id="1.20.1280.290:FF:000012">
    <property type="entry name" value="Vacuolar membrane PQ loop repeat protein"/>
    <property type="match status" value="1"/>
</dbReference>
<evidence type="ECO:0000256" key="3">
    <source>
        <dbReference type="ARBA" id="ARBA00022989"/>
    </source>
</evidence>
<proteinExistence type="inferred from homology"/>
<dbReference type="GO" id="GO:0034486">
    <property type="term" value="P:vacuolar transmembrane transport"/>
    <property type="evidence" value="ECO:0007669"/>
    <property type="project" value="UniProtKB-ARBA"/>
</dbReference>
<protein>
    <recommendedName>
        <fullName evidence="10">PQ-loop-domain-containing protein</fullName>
    </recommendedName>
</protein>
<feature type="transmembrane region" description="Helical" evidence="7">
    <location>
        <begin position="214"/>
        <end position="235"/>
    </location>
</feature>
<dbReference type="PANTHER" id="PTHR16201">
    <property type="entry name" value="SEVEN TRANSMEMBRANE PROTEIN 1-RELATED"/>
    <property type="match status" value="1"/>
</dbReference>
<name>A0AAD5E7K8_UMBRA</name>